<evidence type="ECO:0000256" key="1">
    <source>
        <dbReference type="SAM" id="MobiDB-lite"/>
    </source>
</evidence>
<dbReference type="AlphaFoldDB" id="A9HFU1"/>
<dbReference type="KEGG" id="gdi:GDI1465"/>
<accession>A9HFU1</accession>
<keyword evidence="3" id="KW-1185">Reference proteome</keyword>
<dbReference type="Proteomes" id="UP000001176">
    <property type="component" value="Chromosome"/>
</dbReference>
<gene>
    <name evidence="2" type="ordered locus">GDI1465</name>
</gene>
<evidence type="ECO:0000313" key="3">
    <source>
        <dbReference type="Proteomes" id="UP000001176"/>
    </source>
</evidence>
<feature type="region of interest" description="Disordered" evidence="1">
    <location>
        <begin position="1"/>
        <end position="60"/>
    </location>
</feature>
<reference evidence="2 3" key="1">
    <citation type="journal article" date="2009" name="BMC Genomics">
        <title>Complete genome sequence of the sugarcane nitrogen-fixing endophyte Gluconacetobacter diazotrophicus Pal5.</title>
        <authorList>
            <person name="Bertalan M."/>
            <person name="Albano R."/>
            <person name="Padua V."/>
            <person name="Rouws L."/>
            <person name="Rojas C."/>
            <person name="Hemerly A."/>
            <person name="Teixeira K."/>
            <person name="Schwab S."/>
            <person name="Araujo J."/>
            <person name="Oliveira A."/>
            <person name="Franca L."/>
            <person name="Magalhaes V."/>
            <person name="Alqueres S."/>
            <person name="Cardoso A."/>
            <person name="Almeida W."/>
            <person name="Loureiro M.M."/>
            <person name="Nogueira E."/>
            <person name="Cidade D."/>
            <person name="Oliveira D."/>
            <person name="Simao T."/>
            <person name="Macedo J."/>
            <person name="Valadao A."/>
            <person name="Dreschsel M."/>
            <person name="Freitas F."/>
            <person name="Vidal M."/>
            <person name="Guedes H."/>
            <person name="Rodrigues E."/>
            <person name="Meneses C."/>
            <person name="Brioso P."/>
            <person name="Pozzer L."/>
            <person name="Figueiredo D."/>
            <person name="Montano H."/>
            <person name="Junior J."/>
            <person name="Filho G."/>
            <person name="Flores V."/>
            <person name="Ferreira B."/>
            <person name="Branco A."/>
            <person name="Gonzalez P."/>
            <person name="Guillobel H."/>
            <person name="Lemos M."/>
            <person name="Seibel L."/>
            <person name="Macedo J."/>
            <person name="Alves-Ferreira M."/>
            <person name="Sachetto-Martins G."/>
            <person name="Coelho A."/>
            <person name="Santos E."/>
            <person name="Amaral G."/>
            <person name="Neves A."/>
            <person name="Pacheco A.B."/>
            <person name="Carvalho D."/>
            <person name="Lery L."/>
            <person name="Bisch P."/>
            <person name="Rossle S.C."/>
            <person name="Urmenyi T."/>
            <person name="Kruger W.V."/>
            <person name="Martins O."/>
            <person name="Baldani J.I."/>
            <person name="Ferreira P.C."/>
        </authorList>
    </citation>
    <scope>NUCLEOTIDE SEQUENCE [LARGE SCALE GENOMIC DNA]</scope>
    <source>
        <strain evidence="3">ATCC 49037 / DSM 5601 / CCUG 37298 / CIP 103539 / LMG 7603 / PAl5</strain>
    </source>
</reference>
<name>A9HFU1_GLUDA</name>
<sequence length="60" mass="6215">MGVQAETRKSPRAGAGGPCFHMHDAGRRGHKSNPVSARPSLNPAPPRANVTIRSARGGVS</sequence>
<evidence type="ECO:0000313" key="2">
    <source>
        <dbReference type="EMBL" id="CAP55408.1"/>
    </source>
</evidence>
<protein>
    <submittedName>
        <fullName evidence="2">Uncharacterized protein</fullName>
    </submittedName>
</protein>
<organism evidence="2 3">
    <name type="scientific">Gluconacetobacter diazotrophicus (strain ATCC 49037 / DSM 5601 / CCUG 37298 / CIP 103539 / LMG 7603 / PAl5)</name>
    <dbReference type="NCBI Taxonomy" id="272568"/>
    <lineage>
        <taxon>Bacteria</taxon>
        <taxon>Pseudomonadati</taxon>
        <taxon>Pseudomonadota</taxon>
        <taxon>Alphaproteobacteria</taxon>
        <taxon>Acetobacterales</taxon>
        <taxon>Acetobacteraceae</taxon>
        <taxon>Gluconacetobacter</taxon>
    </lineage>
</organism>
<dbReference type="EMBL" id="AM889285">
    <property type="protein sequence ID" value="CAP55408.1"/>
    <property type="molecule type" value="Genomic_DNA"/>
</dbReference>
<proteinExistence type="predicted"/>